<proteinExistence type="predicted"/>
<dbReference type="WBParaSite" id="SSLN_0001291701-mRNA-1">
    <property type="protein sequence ID" value="SSLN_0001291701-mRNA-1"/>
    <property type="gene ID" value="SSLN_0001291701"/>
</dbReference>
<evidence type="ECO:0000313" key="1">
    <source>
        <dbReference type="EMBL" id="VDL98832.1"/>
    </source>
</evidence>
<dbReference type="EMBL" id="UYSU01037280">
    <property type="protein sequence ID" value="VDL98832.1"/>
    <property type="molecule type" value="Genomic_DNA"/>
</dbReference>
<reference evidence="3" key="1">
    <citation type="submission" date="2016-06" db="UniProtKB">
        <authorList>
            <consortium name="WormBaseParasite"/>
        </authorList>
    </citation>
    <scope>IDENTIFICATION</scope>
</reference>
<reference evidence="1 2" key="2">
    <citation type="submission" date="2018-11" db="EMBL/GenBank/DDBJ databases">
        <authorList>
            <consortium name="Pathogen Informatics"/>
        </authorList>
    </citation>
    <scope>NUCLEOTIDE SEQUENCE [LARGE SCALE GENOMIC DNA]</scope>
    <source>
        <strain evidence="1 2">NST_G2</strain>
    </source>
</reference>
<sequence length="119" mass="12931">MGQLMAAASLTTPVDMISKSLGEEVRRRLPKTAAISLVVVRALLIDFLFDSRSGSGNNAIRGICSGNVLLRARPRLRLCYRSVTSGRRTIDFDDSAIVTGTSDLSDQSMRISADSDYFS</sequence>
<keyword evidence="2" id="KW-1185">Reference proteome</keyword>
<protein>
    <submittedName>
        <fullName evidence="3">Secreted protein</fullName>
    </submittedName>
</protein>
<accession>A0A183T7J9</accession>
<dbReference type="AlphaFoldDB" id="A0A183T7J9"/>
<dbReference type="Proteomes" id="UP000275846">
    <property type="component" value="Unassembled WGS sequence"/>
</dbReference>
<evidence type="ECO:0000313" key="3">
    <source>
        <dbReference type="WBParaSite" id="SSLN_0001291701-mRNA-1"/>
    </source>
</evidence>
<organism evidence="3">
    <name type="scientific">Schistocephalus solidus</name>
    <name type="common">Tapeworm</name>
    <dbReference type="NCBI Taxonomy" id="70667"/>
    <lineage>
        <taxon>Eukaryota</taxon>
        <taxon>Metazoa</taxon>
        <taxon>Spiralia</taxon>
        <taxon>Lophotrochozoa</taxon>
        <taxon>Platyhelminthes</taxon>
        <taxon>Cestoda</taxon>
        <taxon>Eucestoda</taxon>
        <taxon>Diphyllobothriidea</taxon>
        <taxon>Diphyllobothriidae</taxon>
        <taxon>Schistocephalus</taxon>
    </lineage>
</organism>
<gene>
    <name evidence="1" type="ORF">SSLN_LOCUS12447</name>
</gene>
<evidence type="ECO:0000313" key="2">
    <source>
        <dbReference type="Proteomes" id="UP000275846"/>
    </source>
</evidence>
<name>A0A183T7J9_SCHSO</name>